<evidence type="ECO:0000256" key="3">
    <source>
        <dbReference type="ARBA" id="ARBA00022989"/>
    </source>
</evidence>
<dbReference type="GO" id="GO:0016020">
    <property type="term" value="C:membrane"/>
    <property type="evidence" value="ECO:0007669"/>
    <property type="project" value="UniProtKB-SubCell"/>
</dbReference>
<sequence length="451" mass="45753">MISVTLLPQALAYGALAGLPPAAGLYTALGAATVFALLTRTRFVSVGPSSTLALLTFSVVHERAGSDVARATALAAVLSLLMGMWCLLGATLRLQGFSDFLSAPVMLGYQSGVAVEVITGQVGPLLGVPTHGTDPLRRLWQVCTHLEQIKPFTAAMGLGAVVALVLLKRCAPGLPGGLLVCLTAIAVSAALGLARYGVAVVGPVSGGPTTLPRLSTSLGDVWGLLIPAAGMALVASVETVSAVRRTTVDSGEHISLDRESAALGASSIASGALGGLPPMASTSRSLSARGAGAHSQVFELVAAGIVAFVLFTGGPIVALLPMAVLSAIVIVGAPKLIDVTGWVRLWRSYRVESVIALISMAGVLAFGVLVGLLVAVVLSVAQLLRRAAVRMTPSSASPVTTVPPTSSPGSRRPIRTPSSTAPTGHCSSPTPRGSGRDSSPRSRPGRRFHGA</sequence>
<evidence type="ECO:0000256" key="6">
    <source>
        <dbReference type="SAM" id="Phobius"/>
    </source>
</evidence>
<evidence type="ECO:0000256" key="4">
    <source>
        <dbReference type="ARBA" id="ARBA00023136"/>
    </source>
</evidence>
<keyword evidence="2 6" id="KW-0812">Transmembrane</keyword>
<comment type="subcellular location">
    <subcellularLocation>
        <location evidence="1">Membrane</location>
        <topology evidence="1">Multi-pass membrane protein</topology>
    </subcellularLocation>
</comment>
<feature type="region of interest" description="Disordered" evidence="5">
    <location>
        <begin position="394"/>
        <end position="451"/>
    </location>
</feature>
<feature type="transmembrane region" description="Helical" evidence="6">
    <location>
        <begin position="300"/>
        <end position="333"/>
    </location>
</feature>
<dbReference type="PANTHER" id="PTHR11814">
    <property type="entry name" value="SULFATE TRANSPORTER"/>
    <property type="match status" value="1"/>
</dbReference>
<dbReference type="AlphaFoldDB" id="A0A7X0EW66"/>
<dbReference type="InterPro" id="IPR011547">
    <property type="entry name" value="SLC26A/SulP_dom"/>
</dbReference>
<dbReference type="Proteomes" id="UP000583800">
    <property type="component" value="Unassembled WGS sequence"/>
</dbReference>
<feature type="transmembrane region" description="Helical" evidence="6">
    <location>
        <begin position="72"/>
        <end position="92"/>
    </location>
</feature>
<evidence type="ECO:0000256" key="5">
    <source>
        <dbReference type="SAM" id="MobiDB-lite"/>
    </source>
</evidence>
<evidence type="ECO:0000256" key="1">
    <source>
        <dbReference type="ARBA" id="ARBA00004141"/>
    </source>
</evidence>
<dbReference type="EMBL" id="JACHJB010000001">
    <property type="protein sequence ID" value="MBB6343520.1"/>
    <property type="molecule type" value="Genomic_DNA"/>
</dbReference>
<gene>
    <name evidence="8" type="ORF">FHU36_000029</name>
</gene>
<feature type="transmembrane region" description="Helical" evidence="6">
    <location>
        <begin position="354"/>
        <end position="384"/>
    </location>
</feature>
<feature type="compositionally biased region" description="Low complexity" evidence="5">
    <location>
        <begin position="394"/>
        <end position="433"/>
    </location>
</feature>
<feature type="domain" description="SLC26A/SulP transporter" evidence="7">
    <location>
        <begin position="3"/>
        <end position="358"/>
    </location>
</feature>
<evidence type="ECO:0000259" key="7">
    <source>
        <dbReference type="Pfam" id="PF00916"/>
    </source>
</evidence>
<feature type="transmembrane region" description="Helical" evidence="6">
    <location>
        <begin position="149"/>
        <end position="167"/>
    </location>
</feature>
<protein>
    <submittedName>
        <fullName evidence="8">MFS superfamily sulfate permease-like transporter</fullName>
    </submittedName>
</protein>
<keyword evidence="4 6" id="KW-0472">Membrane</keyword>
<feature type="transmembrane region" description="Helical" evidence="6">
    <location>
        <begin position="221"/>
        <end position="240"/>
    </location>
</feature>
<keyword evidence="9" id="KW-1185">Reference proteome</keyword>
<dbReference type="GO" id="GO:0055085">
    <property type="term" value="P:transmembrane transport"/>
    <property type="evidence" value="ECO:0007669"/>
    <property type="project" value="InterPro"/>
</dbReference>
<accession>A0A7X0EW66</accession>
<reference evidence="8 9" key="1">
    <citation type="submission" date="2020-08" db="EMBL/GenBank/DDBJ databases">
        <title>Sequencing the genomes of 1000 actinobacteria strains.</title>
        <authorList>
            <person name="Klenk H.-P."/>
        </authorList>
    </citation>
    <scope>NUCLEOTIDE SEQUENCE [LARGE SCALE GENOMIC DNA]</scope>
    <source>
        <strain evidence="8 9">DSM 45913</strain>
    </source>
</reference>
<proteinExistence type="predicted"/>
<keyword evidence="3 6" id="KW-1133">Transmembrane helix</keyword>
<evidence type="ECO:0000256" key="2">
    <source>
        <dbReference type="ARBA" id="ARBA00022692"/>
    </source>
</evidence>
<name>A0A7X0EW66_9ACTN</name>
<feature type="transmembrane region" description="Helical" evidence="6">
    <location>
        <begin position="179"/>
        <end position="201"/>
    </location>
</feature>
<dbReference type="InterPro" id="IPR001902">
    <property type="entry name" value="SLC26A/SulP_fam"/>
</dbReference>
<comment type="caution">
    <text evidence="8">The sequence shown here is derived from an EMBL/GenBank/DDBJ whole genome shotgun (WGS) entry which is preliminary data.</text>
</comment>
<evidence type="ECO:0000313" key="8">
    <source>
        <dbReference type="EMBL" id="MBB6343520.1"/>
    </source>
</evidence>
<evidence type="ECO:0000313" key="9">
    <source>
        <dbReference type="Proteomes" id="UP000583800"/>
    </source>
</evidence>
<dbReference type="Pfam" id="PF00916">
    <property type="entry name" value="Sulfate_transp"/>
    <property type="match status" value="1"/>
</dbReference>
<organism evidence="8 9">
    <name type="scientific">Nonomuraea muscovyensis</name>
    <dbReference type="NCBI Taxonomy" id="1124761"/>
    <lineage>
        <taxon>Bacteria</taxon>
        <taxon>Bacillati</taxon>
        <taxon>Actinomycetota</taxon>
        <taxon>Actinomycetes</taxon>
        <taxon>Streptosporangiales</taxon>
        <taxon>Streptosporangiaceae</taxon>
        <taxon>Nonomuraea</taxon>
    </lineage>
</organism>